<name>A0A5J6F9P1_9ACTN</name>
<dbReference type="EMBL" id="CP023702">
    <property type="protein sequence ID" value="QEU73058.1"/>
    <property type="molecule type" value="Genomic_DNA"/>
</dbReference>
<dbReference type="AlphaFoldDB" id="A0A5J6F9P1"/>
<feature type="region of interest" description="Disordered" evidence="1">
    <location>
        <begin position="1"/>
        <end position="63"/>
    </location>
</feature>
<gene>
    <name evidence="2" type="ORF">CP967_14500</name>
</gene>
<dbReference type="Proteomes" id="UP000326178">
    <property type="component" value="Chromosome"/>
</dbReference>
<feature type="compositionally biased region" description="Low complexity" evidence="1">
    <location>
        <begin position="41"/>
        <end position="55"/>
    </location>
</feature>
<keyword evidence="3" id="KW-1185">Reference proteome</keyword>
<proteinExistence type="predicted"/>
<feature type="compositionally biased region" description="Basic and acidic residues" evidence="1">
    <location>
        <begin position="17"/>
        <end position="27"/>
    </location>
</feature>
<evidence type="ECO:0000313" key="2">
    <source>
        <dbReference type="EMBL" id="QEU73058.1"/>
    </source>
</evidence>
<sequence>MGATSDPAAGGAVAEPVRLRETARRTGIETATNPRLRLAREAGSAPTPAAAPSTRSRAEGRQP</sequence>
<organism evidence="2 3">
    <name type="scientific">Streptomyces nitrosporeus</name>
    <dbReference type="NCBI Taxonomy" id="28894"/>
    <lineage>
        <taxon>Bacteria</taxon>
        <taxon>Bacillati</taxon>
        <taxon>Actinomycetota</taxon>
        <taxon>Actinomycetes</taxon>
        <taxon>Kitasatosporales</taxon>
        <taxon>Streptomycetaceae</taxon>
        <taxon>Streptomyces</taxon>
    </lineage>
</organism>
<evidence type="ECO:0000313" key="3">
    <source>
        <dbReference type="Proteomes" id="UP000326178"/>
    </source>
</evidence>
<accession>A0A5J6F9P1</accession>
<dbReference type="KEGG" id="snk:CP967_14500"/>
<reference evidence="2 3" key="1">
    <citation type="submission" date="2017-09" db="EMBL/GenBank/DDBJ databases">
        <authorList>
            <person name="Lee N."/>
            <person name="Cho B.-K."/>
        </authorList>
    </citation>
    <scope>NUCLEOTIDE SEQUENCE [LARGE SCALE GENOMIC DNA]</scope>
    <source>
        <strain evidence="2 3">ATCC 12769</strain>
    </source>
</reference>
<evidence type="ECO:0000256" key="1">
    <source>
        <dbReference type="SAM" id="MobiDB-lite"/>
    </source>
</evidence>
<protein>
    <submittedName>
        <fullName evidence="2">Uncharacterized protein</fullName>
    </submittedName>
</protein>